<dbReference type="RefSeq" id="WP_107584728.1">
    <property type="nucleotide sequence ID" value="NZ_PZJJ01000010.1"/>
</dbReference>
<dbReference type="InterPro" id="IPR036390">
    <property type="entry name" value="WH_DNA-bd_sf"/>
</dbReference>
<dbReference type="Proteomes" id="UP000240509">
    <property type="component" value="Unassembled WGS sequence"/>
</dbReference>
<dbReference type="GO" id="GO:0045892">
    <property type="term" value="P:negative regulation of DNA-templated transcription"/>
    <property type="evidence" value="ECO:0007669"/>
    <property type="project" value="TreeGrafter"/>
</dbReference>
<dbReference type="InterPro" id="IPR011663">
    <property type="entry name" value="UTRA"/>
</dbReference>
<dbReference type="SUPFAM" id="SSF46785">
    <property type="entry name" value="Winged helix' DNA-binding domain"/>
    <property type="match status" value="1"/>
</dbReference>
<dbReference type="InterPro" id="IPR036388">
    <property type="entry name" value="WH-like_DNA-bd_sf"/>
</dbReference>
<dbReference type="SMART" id="SM00345">
    <property type="entry name" value="HTH_GNTR"/>
    <property type="match status" value="1"/>
</dbReference>
<gene>
    <name evidence="5" type="ORF">C6Y45_08085</name>
</gene>
<evidence type="ECO:0000259" key="4">
    <source>
        <dbReference type="PROSITE" id="PS50949"/>
    </source>
</evidence>
<organism evidence="5 6">
    <name type="scientific">Alkalicoccus saliphilus</name>
    <dbReference type="NCBI Taxonomy" id="200989"/>
    <lineage>
        <taxon>Bacteria</taxon>
        <taxon>Bacillati</taxon>
        <taxon>Bacillota</taxon>
        <taxon>Bacilli</taxon>
        <taxon>Bacillales</taxon>
        <taxon>Bacillaceae</taxon>
        <taxon>Alkalicoccus</taxon>
    </lineage>
</organism>
<dbReference type="PANTHER" id="PTHR44846:SF1">
    <property type="entry name" value="MANNOSYL-D-GLYCERATE TRANSPORT_METABOLISM SYSTEM REPRESSOR MNGR-RELATED"/>
    <property type="match status" value="1"/>
</dbReference>
<dbReference type="InterPro" id="IPR050679">
    <property type="entry name" value="Bact_HTH_transcr_reg"/>
</dbReference>
<dbReference type="SMART" id="SM00866">
    <property type="entry name" value="UTRA"/>
    <property type="match status" value="1"/>
</dbReference>
<dbReference type="Gene3D" id="3.40.1410.10">
    <property type="entry name" value="Chorismate lyase-like"/>
    <property type="match status" value="1"/>
</dbReference>
<proteinExistence type="predicted"/>
<dbReference type="FunFam" id="1.10.10.10:FF:000079">
    <property type="entry name" value="GntR family transcriptional regulator"/>
    <property type="match status" value="1"/>
</dbReference>
<evidence type="ECO:0000256" key="2">
    <source>
        <dbReference type="ARBA" id="ARBA00023125"/>
    </source>
</evidence>
<dbReference type="Gene3D" id="1.10.10.10">
    <property type="entry name" value="Winged helix-like DNA-binding domain superfamily/Winged helix DNA-binding domain"/>
    <property type="match status" value="1"/>
</dbReference>
<dbReference type="SUPFAM" id="SSF64288">
    <property type="entry name" value="Chorismate lyase-like"/>
    <property type="match status" value="1"/>
</dbReference>
<comment type="caution">
    <text evidence="5">The sequence shown here is derived from an EMBL/GenBank/DDBJ whole genome shotgun (WGS) entry which is preliminary data.</text>
</comment>
<dbReference type="CDD" id="cd07377">
    <property type="entry name" value="WHTH_GntR"/>
    <property type="match status" value="1"/>
</dbReference>
<dbReference type="InterPro" id="IPR028978">
    <property type="entry name" value="Chorismate_lyase_/UTRA_dom_sf"/>
</dbReference>
<dbReference type="EMBL" id="PZJJ01000010">
    <property type="protein sequence ID" value="PTL39127.1"/>
    <property type="molecule type" value="Genomic_DNA"/>
</dbReference>
<dbReference type="OrthoDB" id="9815017at2"/>
<dbReference type="GO" id="GO:0003700">
    <property type="term" value="F:DNA-binding transcription factor activity"/>
    <property type="evidence" value="ECO:0007669"/>
    <property type="project" value="InterPro"/>
</dbReference>
<accession>A0A2T4U6U9</accession>
<evidence type="ECO:0000313" key="5">
    <source>
        <dbReference type="EMBL" id="PTL39127.1"/>
    </source>
</evidence>
<evidence type="ECO:0000256" key="1">
    <source>
        <dbReference type="ARBA" id="ARBA00023015"/>
    </source>
</evidence>
<dbReference type="GO" id="GO:0003677">
    <property type="term" value="F:DNA binding"/>
    <property type="evidence" value="ECO:0007669"/>
    <property type="project" value="UniProtKB-KW"/>
</dbReference>
<evidence type="ECO:0000256" key="3">
    <source>
        <dbReference type="ARBA" id="ARBA00023163"/>
    </source>
</evidence>
<protein>
    <submittedName>
        <fullName evidence="5">Phosphonate metabolism transcriptional regulator PhnF</fullName>
    </submittedName>
</protein>
<dbReference type="Pfam" id="PF00392">
    <property type="entry name" value="GntR"/>
    <property type="match status" value="1"/>
</dbReference>
<evidence type="ECO:0000313" key="6">
    <source>
        <dbReference type="Proteomes" id="UP000240509"/>
    </source>
</evidence>
<dbReference type="Pfam" id="PF07702">
    <property type="entry name" value="UTRA"/>
    <property type="match status" value="1"/>
</dbReference>
<reference evidence="5 6" key="1">
    <citation type="submission" date="2018-03" db="EMBL/GenBank/DDBJ databases">
        <title>Alkalicoccus saliphilus sp. nov., isolated from a mineral pool.</title>
        <authorList>
            <person name="Zhao B."/>
        </authorList>
    </citation>
    <scope>NUCLEOTIDE SEQUENCE [LARGE SCALE GENOMIC DNA]</scope>
    <source>
        <strain evidence="5 6">6AG</strain>
    </source>
</reference>
<dbReference type="PANTHER" id="PTHR44846">
    <property type="entry name" value="MANNOSYL-D-GLYCERATE TRANSPORT/METABOLISM SYSTEM REPRESSOR MNGR-RELATED"/>
    <property type="match status" value="1"/>
</dbReference>
<keyword evidence="1" id="KW-0805">Transcription regulation</keyword>
<keyword evidence="3" id="KW-0804">Transcription</keyword>
<keyword evidence="2" id="KW-0238">DNA-binding</keyword>
<dbReference type="InterPro" id="IPR000524">
    <property type="entry name" value="Tscrpt_reg_HTH_GntR"/>
</dbReference>
<sequence>MIQKDSPIPIYYQLQEQLKEMIENEELDPGTPLPSEREMAEKYEISRMTVRQAVTNLVNEGLLTRSKGRGTFVAEEKIEQTLMKLTSFSEDMRARGIEPGSKLISFEEVQADANTAKHLSIPPDTYVFQISRLRFGDGEPMALEVSYLVKDRLPEDTVNHLENSLYDYIEQQLGLAIDRARQTIEPSFATSREAELLTIDEGSPVLLLERTTFLSDNTVIEYVKSVYRGDRYKFIADMKRQR</sequence>
<feature type="domain" description="HTH gntR-type" evidence="4">
    <location>
        <begin position="8"/>
        <end position="76"/>
    </location>
</feature>
<dbReference type="PRINTS" id="PR00035">
    <property type="entry name" value="HTHGNTR"/>
</dbReference>
<dbReference type="AlphaFoldDB" id="A0A2T4U6U9"/>
<name>A0A2T4U6U9_9BACI</name>
<dbReference type="PROSITE" id="PS50949">
    <property type="entry name" value="HTH_GNTR"/>
    <property type="match status" value="1"/>
</dbReference>
<keyword evidence="6" id="KW-1185">Reference proteome</keyword>